<evidence type="ECO:0000256" key="3">
    <source>
        <dbReference type="ARBA" id="ARBA00022980"/>
    </source>
</evidence>
<keyword evidence="5" id="KW-0687">Ribonucleoprotein</keyword>
<proteinExistence type="inferred from homology"/>
<dbReference type="Pfam" id="PF08293">
    <property type="entry name" value="MRP-S33"/>
    <property type="match status" value="1"/>
</dbReference>
<keyword evidence="9" id="KW-1185">Reference proteome</keyword>
<dbReference type="InterPro" id="IPR013219">
    <property type="entry name" value="Ribosomal_mS33"/>
</dbReference>
<sequence>MSVSRGKLQKVAELSAKIFDQVYNPTNVRTGNKILSKRLKGPSIKQYYGNPDVLKFKHMKTLYPDMKFTDPDEEYRLSMVELRKRRGKGTPAKAKAPSDKKKKK</sequence>
<dbReference type="KEGG" id="tpf:TPHA_0H00990"/>
<evidence type="ECO:0000256" key="5">
    <source>
        <dbReference type="ARBA" id="ARBA00023274"/>
    </source>
</evidence>
<evidence type="ECO:0000256" key="1">
    <source>
        <dbReference type="ARBA" id="ARBA00004173"/>
    </source>
</evidence>
<reference evidence="8 9" key="1">
    <citation type="journal article" date="2011" name="Proc. Natl. Acad. Sci. U.S.A.">
        <title>Evolutionary erosion of yeast sex chromosomes by mating-type switching accidents.</title>
        <authorList>
            <person name="Gordon J.L."/>
            <person name="Armisen D."/>
            <person name="Proux-Wera E."/>
            <person name="Oheigeartaigh S.S."/>
            <person name="Byrne K.P."/>
            <person name="Wolfe K.H."/>
        </authorList>
    </citation>
    <scope>NUCLEOTIDE SEQUENCE [LARGE SCALE GENOMIC DNA]</scope>
    <source>
        <strain evidence="9">ATCC 24235 / CBS 4417 / NBRC 1672 / NRRL Y-8282 / UCD 70-5</strain>
    </source>
</reference>
<gene>
    <name evidence="8" type="primary">TPHA0H00990</name>
    <name evidence="8" type="ordered locus">TPHA_0H00990</name>
</gene>
<evidence type="ECO:0000313" key="9">
    <source>
        <dbReference type="Proteomes" id="UP000005666"/>
    </source>
</evidence>
<dbReference type="OMA" id="MKAQCQV"/>
<dbReference type="OrthoDB" id="2257454at2759"/>
<dbReference type="EMBL" id="HE612863">
    <property type="protein sequence ID" value="CCE64307.1"/>
    <property type="molecule type" value="Genomic_DNA"/>
</dbReference>
<dbReference type="GO" id="GO:0003735">
    <property type="term" value="F:structural constituent of ribosome"/>
    <property type="evidence" value="ECO:0007669"/>
    <property type="project" value="EnsemblFungi"/>
</dbReference>
<accession>G8BX03</accession>
<dbReference type="GO" id="GO:0005763">
    <property type="term" value="C:mitochondrial small ribosomal subunit"/>
    <property type="evidence" value="ECO:0007669"/>
    <property type="project" value="EnsemblFungi"/>
</dbReference>
<dbReference type="RefSeq" id="XP_003686741.1">
    <property type="nucleotide sequence ID" value="XM_003686693.1"/>
</dbReference>
<organism evidence="8 9">
    <name type="scientific">Tetrapisispora phaffii (strain ATCC 24235 / CBS 4417 / NBRC 1672 / NRRL Y-8282 / UCD 70-5)</name>
    <name type="common">Yeast</name>
    <name type="synonym">Fabospora phaffii</name>
    <dbReference type="NCBI Taxonomy" id="1071381"/>
    <lineage>
        <taxon>Eukaryota</taxon>
        <taxon>Fungi</taxon>
        <taxon>Dikarya</taxon>
        <taxon>Ascomycota</taxon>
        <taxon>Saccharomycotina</taxon>
        <taxon>Saccharomycetes</taxon>
        <taxon>Saccharomycetales</taxon>
        <taxon>Saccharomycetaceae</taxon>
        <taxon>Tetrapisispora</taxon>
    </lineage>
</organism>
<keyword evidence="3" id="KW-0689">Ribosomal protein</keyword>
<evidence type="ECO:0000256" key="4">
    <source>
        <dbReference type="ARBA" id="ARBA00023128"/>
    </source>
</evidence>
<dbReference type="AlphaFoldDB" id="G8BX03"/>
<dbReference type="GeneID" id="11533754"/>
<evidence type="ECO:0000256" key="6">
    <source>
        <dbReference type="ARBA" id="ARBA00035132"/>
    </source>
</evidence>
<dbReference type="PANTHER" id="PTHR13362:SF2">
    <property type="entry name" value="SMALL RIBOSOMAL SUBUNIT PROTEIN MS33"/>
    <property type="match status" value="1"/>
</dbReference>
<evidence type="ECO:0000256" key="2">
    <source>
        <dbReference type="ARBA" id="ARBA00008970"/>
    </source>
</evidence>
<dbReference type="eggNOG" id="KOG4844">
    <property type="taxonomic scope" value="Eukaryota"/>
</dbReference>
<dbReference type="PANTHER" id="PTHR13362">
    <property type="entry name" value="MITOCHONDRIAL RIBOSOMAL PROTEIN S33"/>
    <property type="match status" value="1"/>
</dbReference>
<keyword evidence="4" id="KW-0496">Mitochondrion</keyword>
<comment type="similarity">
    <text evidence="2">Belongs to the mitochondrion-specific ribosomal protein mS33 family.</text>
</comment>
<feature type="region of interest" description="Disordered" evidence="7">
    <location>
        <begin position="82"/>
        <end position="104"/>
    </location>
</feature>
<protein>
    <recommendedName>
        <fullName evidence="6">Small ribosomal subunit protein mS33</fullName>
    </recommendedName>
</protein>
<evidence type="ECO:0000313" key="8">
    <source>
        <dbReference type="EMBL" id="CCE64307.1"/>
    </source>
</evidence>
<name>G8BX03_TETPH</name>
<dbReference type="HOGENOM" id="CLU_150777_0_1_1"/>
<evidence type="ECO:0000256" key="7">
    <source>
        <dbReference type="SAM" id="MobiDB-lite"/>
    </source>
</evidence>
<dbReference type="Proteomes" id="UP000005666">
    <property type="component" value="Chromosome 8"/>
</dbReference>
<dbReference type="STRING" id="1071381.G8BX03"/>
<comment type="subcellular location">
    <subcellularLocation>
        <location evidence="1">Mitochondrion</location>
    </subcellularLocation>
</comment>